<dbReference type="InterPro" id="IPR009057">
    <property type="entry name" value="Homeodomain-like_sf"/>
</dbReference>
<sequence length="186" mass="19836">MGRSSRAQADENRARIVQVASDLFRARGVEAVGIADVMKAAGLTQGGFYRHFPSKDALAAEACALAFANAVESWRSVAREAAREGRSAAAAIAEHYAAVRPPNRTCPMIAFAPDAARRNSDDPVQRSFREGVRTLFETFAEGAEGDGTAEAEARLQSLFAAMVGSTLLARATQRPAWAEHDAARTA</sequence>
<evidence type="ECO:0000313" key="6">
    <source>
        <dbReference type="EMBL" id="MEE7457278.1"/>
    </source>
</evidence>
<gene>
    <name evidence="6" type="ORF">MRSR164_10950</name>
</gene>
<keyword evidence="7" id="KW-1185">Reference proteome</keyword>
<proteinExistence type="predicted"/>
<evidence type="ECO:0000256" key="3">
    <source>
        <dbReference type="ARBA" id="ARBA00023163"/>
    </source>
</evidence>
<feature type="domain" description="HTH tetR-type" evidence="5">
    <location>
        <begin position="10"/>
        <end position="70"/>
    </location>
</feature>
<name>A0ABU7T9P6_9HYPH</name>
<dbReference type="PRINTS" id="PR00455">
    <property type="entry name" value="HTHTETR"/>
</dbReference>
<evidence type="ECO:0000256" key="2">
    <source>
        <dbReference type="ARBA" id="ARBA00023125"/>
    </source>
</evidence>
<feature type="DNA-binding region" description="H-T-H motif" evidence="4">
    <location>
        <begin position="33"/>
        <end position="52"/>
    </location>
</feature>
<dbReference type="InterPro" id="IPR036271">
    <property type="entry name" value="Tet_transcr_reg_TetR-rel_C_sf"/>
</dbReference>
<dbReference type="SUPFAM" id="SSF48498">
    <property type="entry name" value="Tetracyclin repressor-like, C-terminal domain"/>
    <property type="match status" value="1"/>
</dbReference>
<dbReference type="InterPro" id="IPR001647">
    <property type="entry name" value="HTH_TetR"/>
</dbReference>
<evidence type="ECO:0000313" key="7">
    <source>
        <dbReference type="Proteomes" id="UP001349262"/>
    </source>
</evidence>
<dbReference type="Gene3D" id="1.10.357.10">
    <property type="entry name" value="Tetracycline Repressor, domain 2"/>
    <property type="match status" value="1"/>
</dbReference>
<organism evidence="6 7">
    <name type="scientific">Methylobacterium radiotolerans</name>
    <dbReference type="NCBI Taxonomy" id="31998"/>
    <lineage>
        <taxon>Bacteria</taxon>
        <taxon>Pseudomonadati</taxon>
        <taxon>Pseudomonadota</taxon>
        <taxon>Alphaproteobacteria</taxon>
        <taxon>Hyphomicrobiales</taxon>
        <taxon>Methylobacteriaceae</taxon>
        <taxon>Methylobacterium</taxon>
    </lineage>
</organism>
<comment type="caution">
    <text evidence="6">The sequence shown here is derived from an EMBL/GenBank/DDBJ whole genome shotgun (WGS) entry which is preliminary data.</text>
</comment>
<dbReference type="Pfam" id="PF00440">
    <property type="entry name" value="TetR_N"/>
    <property type="match status" value="1"/>
</dbReference>
<dbReference type="PROSITE" id="PS50977">
    <property type="entry name" value="HTH_TETR_2"/>
    <property type="match status" value="1"/>
</dbReference>
<evidence type="ECO:0000256" key="1">
    <source>
        <dbReference type="ARBA" id="ARBA00023015"/>
    </source>
</evidence>
<dbReference type="Gene3D" id="1.10.10.60">
    <property type="entry name" value="Homeodomain-like"/>
    <property type="match status" value="1"/>
</dbReference>
<dbReference type="PANTHER" id="PTHR47506:SF7">
    <property type="entry name" value="TRANSCRIPTIONAL REGULATORY PROTEIN"/>
    <property type="match status" value="1"/>
</dbReference>
<keyword evidence="2 4" id="KW-0238">DNA-binding</keyword>
<dbReference type="SUPFAM" id="SSF46689">
    <property type="entry name" value="Homeodomain-like"/>
    <property type="match status" value="1"/>
</dbReference>
<reference evidence="6 7" key="1">
    <citation type="journal article" date="2012" name="Genet. Mol. Biol.">
        <title>Analysis of 16S rRNA and mxaF genes revealing insights into Methylobacterium niche-specific plant association.</title>
        <authorList>
            <person name="Dourado M.N."/>
            <person name="Andreote F.D."/>
            <person name="Dini-Andreote F."/>
            <person name="Conti R."/>
            <person name="Araujo J.M."/>
            <person name="Araujo W.L."/>
        </authorList>
    </citation>
    <scope>NUCLEOTIDE SEQUENCE [LARGE SCALE GENOMIC DNA]</scope>
    <source>
        <strain evidence="6 7">SR1.6/4</strain>
    </source>
</reference>
<evidence type="ECO:0000259" key="5">
    <source>
        <dbReference type="PROSITE" id="PS50977"/>
    </source>
</evidence>
<dbReference type="Proteomes" id="UP001349262">
    <property type="component" value="Unassembled WGS sequence"/>
</dbReference>
<dbReference type="EMBL" id="MLBY01000004">
    <property type="protein sequence ID" value="MEE7457278.1"/>
    <property type="molecule type" value="Genomic_DNA"/>
</dbReference>
<keyword evidence="1" id="KW-0805">Transcription regulation</keyword>
<dbReference type="PANTHER" id="PTHR47506">
    <property type="entry name" value="TRANSCRIPTIONAL REGULATORY PROTEIN"/>
    <property type="match status" value="1"/>
</dbReference>
<evidence type="ECO:0000256" key="4">
    <source>
        <dbReference type="PROSITE-ProRule" id="PRU00335"/>
    </source>
</evidence>
<protein>
    <submittedName>
        <fullName evidence="6">TetR family transcriptional regulator</fullName>
    </submittedName>
</protein>
<accession>A0ABU7T9P6</accession>
<keyword evidence="3" id="KW-0804">Transcription</keyword>